<evidence type="ECO:0000313" key="1">
    <source>
        <dbReference type="EMBL" id="CAG6561206.1"/>
    </source>
</evidence>
<accession>A0A8D8IZR4</accession>
<dbReference type="EMBL" id="HBUE01160713">
    <property type="protein sequence ID" value="CAG6509802.1"/>
    <property type="molecule type" value="Transcribed_RNA"/>
</dbReference>
<name>A0A8D8IZR4_CULPI</name>
<organism evidence="1">
    <name type="scientific">Culex pipiens</name>
    <name type="common">House mosquito</name>
    <dbReference type="NCBI Taxonomy" id="7175"/>
    <lineage>
        <taxon>Eukaryota</taxon>
        <taxon>Metazoa</taxon>
        <taxon>Ecdysozoa</taxon>
        <taxon>Arthropoda</taxon>
        <taxon>Hexapoda</taxon>
        <taxon>Insecta</taxon>
        <taxon>Pterygota</taxon>
        <taxon>Neoptera</taxon>
        <taxon>Endopterygota</taxon>
        <taxon>Diptera</taxon>
        <taxon>Nematocera</taxon>
        <taxon>Culicoidea</taxon>
        <taxon>Culicidae</taxon>
        <taxon>Culicinae</taxon>
        <taxon>Culicini</taxon>
        <taxon>Culex</taxon>
        <taxon>Culex</taxon>
    </lineage>
</organism>
<dbReference type="EMBL" id="HBUE01160707">
    <property type="protein sequence ID" value="CAG6509797.1"/>
    <property type="molecule type" value="Transcribed_RNA"/>
</dbReference>
<dbReference type="EMBL" id="HBUE01265902">
    <property type="protein sequence ID" value="CAG6561206.1"/>
    <property type="molecule type" value="Transcribed_RNA"/>
</dbReference>
<dbReference type="AlphaFoldDB" id="A0A8D8IZR4"/>
<dbReference type="EMBL" id="HBUE01265907">
    <property type="protein sequence ID" value="CAG6561212.1"/>
    <property type="molecule type" value="Transcribed_RNA"/>
</dbReference>
<dbReference type="EMBL" id="HBUE01160710">
    <property type="protein sequence ID" value="CAG6509800.1"/>
    <property type="molecule type" value="Transcribed_RNA"/>
</dbReference>
<dbReference type="EMBL" id="HBUE01265896">
    <property type="protein sequence ID" value="CAG6561201.1"/>
    <property type="molecule type" value="Transcribed_RNA"/>
</dbReference>
<proteinExistence type="predicted"/>
<dbReference type="EMBL" id="HBUE01160718">
    <property type="protein sequence ID" value="CAG6509808.1"/>
    <property type="molecule type" value="Transcribed_RNA"/>
</dbReference>
<dbReference type="EMBL" id="HBUE01086443">
    <property type="protein sequence ID" value="CAG6479764.1"/>
    <property type="molecule type" value="Transcribed_RNA"/>
</dbReference>
<reference evidence="1" key="1">
    <citation type="submission" date="2021-05" db="EMBL/GenBank/DDBJ databases">
        <authorList>
            <person name="Alioto T."/>
            <person name="Alioto T."/>
            <person name="Gomez Garrido J."/>
        </authorList>
    </citation>
    <scope>NUCLEOTIDE SEQUENCE</scope>
</reference>
<sequence>MTFARPTLMLMTRMEVATNSVFSEMTVRNISSILIPPSRNTIGSITFFIIRIRPKVLGAINSPLDLVASSGGSRPQIRAGITISTAIVATARSDLVAIMGLCLSRN</sequence>
<protein>
    <submittedName>
        <fullName evidence="1">(northern house mosquito) hypothetical protein</fullName>
    </submittedName>
</protein>
<dbReference type="EMBL" id="HBUE01265899">
    <property type="protein sequence ID" value="CAG6561204.1"/>
    <property type="molecule type" value="Transcribed_RNA"/>
</dbReference>